<sequence>MKPAAPQAASASDSDVNFEKAAATPSAPLAGAGWKSLFDGKSLQGWELTPFGGHGTTEVESGLIVINMGDQLTGINWTNEVPKVDYEIALDAMRVEGSDFFCGLTFPVKDSYCSLILGGWGGALVGLSSINGEDASENETSQYHKFEKGRWYRVRVRVTAEKIEAWLDEKNIIDVSTEGKKISLRYGDIERSKPLGIATWQTTGAIRQIKLRHLDAAETVGK</sequence>
<dbReference type="GO" id="GO:0016787">
    <property type="term" value="F:hydrolase activity"/>
    <property type="evidence" value="ECO:0007669"/>
    <property type="project" value="InterPro"/>
</dbReference>
<keyword evidence="3" id="KW-1185">Reference proteome</keyword>
<reference evidence="2 3" key="1">
    <citation type="journal article" date="2011" name="J. Bacteriol.">
        <title>Genome sequence of 'Pedosphaera parvula' Ellin514, an aerobic Verrucomicrobial isolate from pasture soil.</title>
        <authorList>
            <person name="Kant R."/>
            <person name="van Passel M.W."/>
            <person name="Sangwan P."/>
            <person name="Palva A."/>
            <person name="Lucas S."/>
            <person name="Copeland A."/>
            <person name="Lapidus A."/>
            <person name="Glavina Del Rio T."/>
            <person name="Dalin E."/>
            <person name="Tice H."/>
            <person name="Bruce D."/>
            <person name="Goodwin L."/>
            <person name="Pitluck S."/>
            <person name="Chertkov O."/>
            <person name="Larimer F.W."/>
            <person name="Land M.L."/>
            <person name="Hauser L."/>
            <person name="Brettin T.S."/>
            <person name="Detter J.C."/>
            <person name="Han S."/>
            <person name="de Vos W.M."/>
            <person name="Janssen P.H."/>
            <person name="Smidt H."/>
        </authorList>
    </citation>
    <scope>NUCLEOTIDE SEQUENCE [LARGE SCALE GENOMIC DNA]</scope>
    <source>
        <strain evidence="2 3">Ellin514</strain>
    </source>
</reference>
<organism evidence="2 3">
    <name type="scientific">Pedosphaera parvula (strain Ellin514)</name>
    <dbReference type="NCBI Taxonomy" id="320771"/>
    <lineage>
        <taxon>Bacteria</taxon>
        <taxon>Pseudomonadati</taxon>
        <taxon>Verrucomicrobiota</taxon>
        <taxon>Pedosphaerae</taxon>
        <taxon>Pedosphaerales</taxon>
        <taxon>Pedosphaeraceae</taxon>
        <taxon>Pedosphaera</taxon>
    </lineage>
</organism>
<evidence type="ECO:0000259" key="1">
    <source>
        <dbReference type="Pfam" id="PF06439"/>
    </source>
</evidence>
<protein>
    <recommendedName>
        <fullName evidence="1">3-keto-alpha-glucoside-1,2-lyase/3-keto-2-hydroxy-glucal hydratase domain-containing protein</fullName>
    </recommendedName>
</protein>
<evidence type="ECO:0000313" key="2">
    <source>
        <dbReference type="EMBL" id="EEF60413.1"/>
    </source>
</evidence>
<dbReference type="Pfam" id="PF06439">
    <property type="entry name" value="3keto-disac_hyd"/>
    <property type="match status" value="1"/>
</dbReference>
<dbReference type="OrthoDB" id="194079at2"/>
<gene>
    <name evidence="2" type="ORF">Cflav_PD3383</name>
</gene>
<dbReference type="Gene3D" id="2.60.120.560">
    <property type="entry name" value="Exo-inulinase, domain 1"/>
    <property type="match status" value="1"/>
</dbReference>
<name>B9XIF2_PEDPL</name>
<evidence type="ECO:0000313" key="3">
    <source>
        <dbReference type="Proteomes" id="UP000003688"/>
    </source>
</evidence>
<dbReference type="EMBL" id="ABOX02000017">
    <property type="protein sequence ID" value="EEF60413.1"/>
    <property type="molecule type" value="Genomic_DNA"/>
</dbReference>
<accession>B9XIF2</accession>
<feature type="domain" description="3-keto-alpha-glucoside-1,2-lyase/3-keto-2-hydroxy-glucal hydratase" evidence="1">
    <location>
        <begin position="33"/>
        <end position="212"/>
    </location>
</feature>
<dbReference type="AlphaFoldDB" id="B9XIF2"/>
<dbReference type="RefSeq" id="WP_007415595.1">
    <property type="nucleotide sequence ID" value="NZ_ABOX02000017.1"/>
</dbReference>
<dbReference type="InterPro" id="IPR010496">
    <property type="entry name" value="AL/BT2_dom"/>
</dbReference>
<comment type="caution">
    <text evidence="2">The sequence shown here is derived from an EMBL/GenBank/DDBJ whole genome shotgun (WGS) entry which is preliminary data.</text>
</comment>
<dbReference type="Proteomes" id="UP000003688">
    <property type="component" value="Unassembled WGS sequence"/>
</dbReference>
<proteinExistence type="predicted"/>